<sequence length="170" mass="18990">MHLPSFGWGGSTRGLGTLIAVLMRYPEVSSVQCSPEAKTIQVTFVIRGAVPAKVARKILDDLRQSLLAYRQMTRRPLSLIALTTEVSSDVTTIELTRDTDTVSVEEIGICIEILRDQAELTVLYDPHDLLEEDMMVQEETIQERLQTLVQEGSGQLVAMRDEGRVLIFNT</sequence>
<dbReference type="EMBL" id="PXYV01000003">
    <property type="protein sequence ID" value="PSR23814.1"/>
    <property type="molecule type" value="Genomic_DNA"/>
</dbReference>
<name>A0A2T2WNK4_9FIRM</name>
<reference evidence="1 2" key="1">
    <citation type="journal article" date="2014" name="BMC Genomics">
        <title>Comparison of environmental and isolate Sulfobacillus genomes reveals diverse carbon, sulfur, nitrogen, and hydrogen metabolisms.</title>
        <authorList>
            <person name="Justice N.B."/>
            <person name="Norman A."/>
            <person name="Brown C.T."/>
            <person name="Singh A."/>
            <person name="Thomas B.C."/>
            <person name="Banfield J.F."/>
        </authorList>
    </citation>
    <scope>NUCLEOTIDE SEQUENCE [LARGE SCALE GENOMIC DNA]</scope>
    <source>
        <strain evidence="1">AMDSBA3</strain>
    </source>
</reference>
<protein>
    <submittedName>
        <fullName evidence="1">Uncharacterized protein</fullName>
    </submittedName>
</protein>
<dbReference type="AlphaFoldDB" id="A0A2T2WNK4"/>
<organism evidence="1 2">
    <name type="scientific">Sulfobacillus acidophilus</name>
    <dbReference type="NCBI Taxonomy" id="53633"/>
    <lineage>
        <taxon>Bacteria</taxon>
        <taxon>Bacillati</taxon>
        <taxon>Bacillota</taxon>
        <taxon>Clostridia</taxon>
        <taxon>Eubacteriales</taxon>
        <taxon>Clostridiales Family XVII. Incertae Sedis</taxon>
        <taxon>Sulfobacillus</taxon>
    </lineage>
</organism>
<accession>A0A2T2WNK4</accession>
<evidence type="ECO:0000313" key="1">
    <source>
        <dbReference type="EMBL" id="PSR23814.1"/>
    </source>
</evidence>
<proteinExistence type="predicted"/>
<dbReference type="Proteomes" id="UP000241848">
    <property type="component" value="Unassembled WGS sequence"/>
</dbReference>
<evidence type="ECO:0000313" key="2">
    <source>
        <dbReference type="Proteomes" id="UP000241848"/>
    </source>
</evidence>
<gene>
    <name evidence="1" type="ORF">C7B45_02030</name>
</gene>
<comment type="caution">
    <text evidence="1">The sequence shown here is derived from an EMBL/GenBank/DDBJ whole genome shotgun (WGS) entry which is preliminary data.</text>
</comment>